<evidence type="ECO:0000313" key="2">
    <source>
        <dbReference type="EMBL" id="TWH06334.1"/>
    </source>
</evidence>
<organism evidence="2 3">
    <name type="scientific">Pseudoxanthomonas taiwanensis J19</name>
    <dbReference type="NCBI Taxonomy" id="935569"/>
    <lineage>
        <taxon>Bacteria</taxon>
        <taxon>Pseudomonadati</taxon>
        <taxon>Pseudomonadota</taxon>
        <taxon>Gammaproteobacteria</taxon>
        <taxon>Lysobacterales</taxon>
        <taxon>Lysobacteraceae</taxon>
        <taxon>Pseudoxanthomonas</taxon>
    </lineage>
</organism>
<dbReference type="Proteomes" id="UP000321583">
    <property type="component" value="Unassembled WGS sequence"/>
</dbReference>
<evidence type="ECO:0000313" key="3">
    <source>
        <dbReference type="Proteomes" id="UP000321583"/>
    </source>
</evidence>
<proteinExistence type="predicted"/>
<reference evidence="2 3" key="1">
    <citation type="submission" date="2019-07" db="EMBL/GenBank/DDBJ databases">
        <title>Genome sequencing of lignin-degrading bacterial isolates.</title>
        <authorList>
            <person name="Gladden J."/>
        </authorList>
    </citation>
    <scope>NUCLEOTIDE SEQUENCE [LARGE SCALE GENOMIC DNA]</scope>
    <source>
        <strain evidence="2 3">J19</strain>
    </source>
</reference>
<dbReference type="RefSeq" id="WP_028915889.1">
    <property type="nucleotide sequence ID" value="NZ_VLJS01000076.1"/>
</dbReference>
<protein>
    <submittedName>
        <fullName evidence="2">Uncharacterized protein</fullName>
    </submittedName>
</protein>
<gene>
    <name evidence="2" type="ORF">L613_004600000130</name>
</gene>
<dbReference type="EMBL" id="VLJS01000076">
    <property type="protein sequence ID" value="TWH06334.1"/>
    <property type="molecule type" value="Genomic_DNA"/>
</dbReference>
<keyword evidence="3" id="KW-1185">Reference proteome</keyword>
<evidence type="ECO:0000256" key="1">
    <source>
        <dbReference type="SAM" id="MobiDB-lite"/>
    </source>
</evidence>
<feature type="region of interest" description="Disordered" evidence="1">
    <location>
        <begin position="60"/>
        <end position="102"/>
    </location>
</feature>
<sequence length="145" mass="14693">MLAHSNPVATPIARIDAAIAKPPPLASASTAAGGSTASAIMATPVAIAWRSACGRRSRDAATAWATRRPPARNDQNAVRHAASMTGTRSARGEGSPSSASTRPMALAAAMMAQVQPPVATALRIGPGTRKTVRGVIGAALIRPPR</sequence>
<name>A0A562D9P7_9GAMM</name>
<accession>A0A562D9P7</accession>
<comment type="caution">
    <text evidence="2">The sequence shown here is derived from an EMBL/GenBank/DDBJ whole genome shotgun (WGS) entry which is preliminary data.</text>
</comment>
<dbReference type="AlphaFoldDB" id="A0A562D9P7"/>